<gene>
    <name evidence="1" type="ORF">A5726_25010</name>
</gene>
<evidence type="ECO:0000313" key="2">
    <source>
        <dbReference type="Proteomes" id="UP000093779"/>
    </source>
</evidence>
<dbReference type="EMBL" id="LZHX01000087">
    <property type="protein sequence ID" value="OBF14423.1"/>
    <property type="molecule type" value="Genomic_DNA"/>
</dbReference>
<proteinExistence type="predicted"/>
<name>A0A1A1YK40_9MYCO</name>
<protein>
    <submittedName>
        <fullName evidence="1">Uncharacterized protein</fullName>
    </submittedName>
</protein>
<accession>A0A1A1YK40</accession>
<evidence type="ECO:0000313" key="1">
    <source>
        <dbReference type="EMBL" id="OBF14423.1"/>
    </source>
</evidence>
<sequence length="188" mass="20945">MKITAEPRSDQWNADDFIGGAKTFTISGVRVGSAEQKYDIELEGQERAWRPPLTMLRLLMHAWGDESDDWIGRRVTLYRDESIRFGSDEVGGIRISHMSNLPGNKPLTVKLTKQRGRRQNHTVEPLPDVPAPITADEVSAIQVRITQTETLADLKAVADELKTLNLGAHRDSLMAAWSERQAAIKAAS</sequence>
<reference evidence="1 2" key="1">
    <citation type="submission" date="2016-06" db="EMBL/GenBank/DDBJ databases">
        <authorList>
            <person name="Kjaerup R.B."/>
            <person name="Dalgaard T.S."/>
            <person name="Juul-Madsen H.R."/>
        </authorList>
    </citation>
    <scope>NUCLEOTIDE SEQUENCE [LARGE SCALE GENOMIC DNA]</scope>
    <source>
        <strain evidence="1 2">ACS1953</strain>
    </source>
</reference>
<dbReference type="RefSeq" id="WP_019342942.1">
    <property type="nucleotide sequence ID" value="NZ_AGSZ01000005.1"/>
</dbReference>
<organism evidence="1 2">
    <name type="scientific">Mycolicibacterium conceptionense</name>
    <dbReference type="NCBI Taxonomy" id="451644"/>
    <lineage>
        <taxon>Bacteria</taxon>
        <taxon>Bacillati</taxon>
        <taxon>Actinomycetota</taxon>
        <taxon>Actinomycetes</taxon>
        <taxon>Mycobacteriales</taxon>
        <taxon>Mycobacteriaceae</taxon>
        <taxon>Mycolicibacterium</taxon>
    </lineage>
</organism>
<dbReference type="AlphaFoldDB" id="A0A1A1YK40"/>
<dbReference type="Proteomes" id="UP000093779">
    <property type="component" value="Unassembled WGS sequence"/>
</dbReference>
<comment type="caution">
    <text evidence="1">The sequence shown here is derived from an EMBL/GenBank/DDBJ whole genome shotgun (WGS) entry which is preliminary data.</text>
</comment>